<organism evidence="1 2">
    <name type="scientific">Anoxybacterium hadale</name>
    <dbReference type="NCBI Taxonomy" id="3408580"/>
    <lineage>
        <taxon>Bacteria</taxon>
        <taxon>Bacillati</taxon>
        <taxon>Bacillota</taxon>
        <taxon>Clostridia</taxon>
        <taxon>Peptostreptococcales</taxon>
        <taxon>Anaerovoracaceae</taxon>
        <taxon>Anoxybacterium</taxon>
    </lineage>
</organism>
<protein>
    <submittedName>
        <fullName evidence="1">4Fe-4S dicluster domain-containing protein</fullName>
    </submittedName>
</protein>
<evidence type="ECO:0000313" key="2">
    <source>
        <dbReference type="Proteomes" id="UP000594014"/>
    </source>
</evidence>
<accession>A0ACD1A6E5</accession>
<sequence>MVQYCFVVDLDRCIGCKGCQVACKMEHQVALGSNRITVREVGPTGTYPDIQMYFLPSMCQQCADPTCVNVCPTGACYKNSSDGVVLIDQDQCIACLSCKNACPYELNTYKKELRVMDKCTLCLHQREEGEKPACVKNCSGRALMFGDINDPDSEVSAKLREAGSENVHSLRDFGNGPSVRYILRKAKWHDVLPQECSQLKSRSERKGKDNGEKKDGER</sequence>
<keyword evidence="2" id="KW-1185">Reference proteome</keyword>
<evidence type="ECO:0000313" key="1">
    <source>
        <dbReference type="EMBL" id="QOX62001.1"/>
    </source>
</evidence>
<dbReference type="EMBL" id="CP042469">
    <property type="protein sequence ID" value="QOX62001.1"/>
    <property type="molecule type" value="Genomic_DNA"/>
</dbReference>
<gene>
    <name evidence="1" type="ORF">FRZ06_00845</name>
</gene>
<dbReference type="Proteomes" id="UP000594014">
    <property type="component" value="Chromosome"/>
</dbReference>
<name>A0ACD1A6E5_9FIRM</name>
<reference evidence="1" key="1">
    <citation type="submission" date="2019-08" db="EMBL/GenBank/DDBJ databases">
        <title>Genome sequence of Clostridiales bacterium MT110.</title>
        <authorList>
            <person name="Cao J."/>
        </authorList>
    </citation>
    <scope>NUCLEOTIDE SEQUENCE</scope>
    <source>
        <strain evidence="1">MT110</strain>
    </source>
</reference>
<proteinExistence type="predicted"/>